<organism evidence="3 4">
    <name type="scientific">Rhizobium azibense</name>
    <dbReference type="NCBI Taxonomy" id="1136135"/>
    <lineage>
        <taxon>Bacteria</taxon>
        <taxon>Pseudomonadati</taxon>
        <taxon>Pseudomonadota</taxon>
        <taxon>Alphaproteobacteria</taxon>
        <taxon>Hyphomicrobiales</taxon>
        <taxon>Rhizobiaceae</taxon>
        <taxon>Rhizobium/Agrobacterium group</taxon>
        <taxon>Rhizobium</taxon>
    </lineage>
</organism>
<name>A0A4R3RDF8_9HYPH</name>
<dbReference type="NCBIfam" id="TIGR02385">
    <property type="entry name" value="RelE_StbE"/>
    <property type="match status" value="1"/>
</dbReference>
<accession>A0A4R3RDF8</accession>
<dbReference type="Pfam" id="PF05016">
    <property type="entry name" value="ParE_toxin"/>
    <property type="match status" value="1"/>
</dbReference>
<proteinExistence type="inferred from homology"/>
<keyword evidence="2" id="KW-1277">Toxin-antitoxin system</keyword>
<dbReference type="InterPro" id="IPR035093">
    <property type="entry name" value="RelE/ParE_toxin_dom_sf"/>
</dbReference>
<dbReference type="Proteomes" id="UP000295507">
    <property type="component" value="Unassembled WGS sequence"/>
</dbReference>
<comment type="caution">
    <text evidence="3">The sequence shown here is derived from an EMBL/GenBank/DDBJ whole genome shotgun (WGS) entry which is preliminary data.</text>
</comment>
<reference evidence="3 4" key="1">
    <citation type="submission" date="2019-03" db="EMBL/GenBank/DDBJ databases">
        <title>Genomic Encyclopedia of Type Strains, Phase IV (KMG-V): Genome sequencing to study the core and pangenomes of soil and plant-associated prokaryotes.</title>
        <authorList>
            <person name="Whitman W."/>
        </authorList>
    </citation>
    <scope>NUCLEOTIDE SEQUENCE [LARGE SCALE GENOMIC DNA]</scope>
    <source>
        <strain evidence="3 4">IE4868</strain>
    </source>
</reference>
<dbReference type="InterPro" id="IPR007712">
    <property type="entry name" value="RelE/ParE_toxin"/>
</dbReference>
<dbReference type="Gene3D" id="3.30.2310.20">
    <property type="entry name" value="RelE-like"/>
    <property type="match status" value="1"/>
</dbReference>
<dbReference type="InterPro" id="IPR051803">
    <property type="entry name" value="TA_system_RelE-like_toxin"/>
</dbReference>
<dbReference type="AlphaFoldDB" id="A0A4R3RDF8"/>
<dbReference type="RefSeq" id="WP_074070926.1">
    <property type="nucleotide sequence ID" value="NZ_SMBK01000015.1"/>
</dbReference>
<sequence length="99" mass="11285">MAAKRTRLVRRDSYAQDLDRIVDHIAKDNPPAALKMWDEIESQVERLRDFPRSGRAGRMPETSELVVTGTPFIVIYIVGDDDIDLVRVLHGAQKWPLDA</sequence>
<evidence type="ECO:0000313" key="3">
    <source>
        <dbReference type="EMBL" id="TCU33538.1"/>
    </source>
</evidence>
<comment type="similarity">
    <text evidence="1">Belongs to the RelE toxin family.</text>
</comment>
<protein>
    <submittedName>
        <fullName evidence="3">Toxin ParE1/3/4</fullName>
    </submittedName>
</protein>
<dbReference type="PANTHER" id="PTHR33755">
    <property type="entry name" value="TOXIN PARE1-RELATED"/>
    <property type="match status" value="1"/>
</dbReference>
<evidence type="ECO:0000256" key="1">
    <source>
        <dbReference type="ARBA" id="ARBA00006226"/>
    </source>
</evidence>
<dbReference type="PANTHER" id="PTHR33755:SF6">
    <property type="entry name" value="PLASMID STABILIZATION SYSTEM PROTEIN"/>
    <property type="match status" value="1"/>
</dbReference>
<gene>
    <name evidence="3" type="ORF">EV129_11543</name>
</gene>
<evidence type="ECO:0000256" key="2">
    <source>
        <dbReference type="ARBA" id="ARBA00022649"/>
    </source>
</evidence>
<dbReference type="EMBL" id="SMBK01000015">
    <property type="protein sequence ID" value="TCU33538.1"/>
    <property type="molecule type" value="Genomic_DNA"/>
</dbReference>
<evidence type="ECO:0000313" key="4">
    <source>
        <dbReference type="Proteomes" id="UP000295507"/>
    </source>
</evidence>